<evidence type="ECO:0000313" key="6">
    <source>
        <dbReference type="Proteomes" id="UP001177003"/>
    </source>
</evidence>
<evidence type="ECO:0000313" key="5">
    <source>
        <dbReference type="EMBL" id="CAI9265901.1"/>
    </source>
</evidence>
<dbReference type="GO" id="GO:0030127">
    <property type="term" value="C:COPII vesicle coat"/>
    <property type="evidence" value="ECO:0007669"/>
    <property type="project" value="TreeGrafter"/>
</dbReference>
<feature type="compositionally biased region" description="Low complexity" evidence="4">
    <location>
        <begin position="158"/>
        <end position="168"/>
    </location>
</feature>
<keyword evidence="2" id="KW-0853">WD repeat</keyword>
<protein>
    <submittedName>
        <fullName evidence="5">Uncharacterized protein</fullName>
    </submittedName>
</protein>
<dbReference type="GO" id="GO:0090114">
    <property type="term" value="P:COPII-coated vesicle budding"/>
    <property type="evidence" value="ECO:0007669"/>
    <property type="project" value="TreeGrafter"/>
</dbReference>
<dbReference type="InterPro" id="IPR015943">
    <property type="entry name" value="WD40/YVTN_repeat-like_dom_sf"/>
</dbReference>
<dbReference type="PANTHER" id="PTHR11024">
    <property type="entry name" value="NUCLEAR PORE COMPLEX PROTEIN SEC13 / SEH1 FAMILY MEMBER"/>
    <property type="match status" value="1"/>
</dbReference>
<dbReference type="AlphaFoldDB" id="A0AA35UVS5"/>
<keyword evidence="6" id="KW-1185">Reference proteome</keyword>
<evidence type="ECO:0000256" key="1">
    <source>
        <dbReference type="ARBA" id="ARBA00022448"/>
    </source>
</evidence>
<dbReference type="Gene3D" id="2.130.10.10">
    <property type="entry name" value="YVTN repeat-like/Quinoprotein amine dehydrogenase"/>
    <property type="match status" value="1"/>
</dbReference>
<organism evidence="5 6">
    <name type="scientific">Lactuca saligna</name>
    <name type="common">Willowleaf lettuce</name>
    <dbReference type="NCBI Taxonomy" id="75948"/>
    <lineage>
        <taxon>Eukaryota</taxon>
        <taxon>Viridiplantae</taxon>
        <taxon>Streptophyta</taxon>
        <taxon>Embryophyta</taxon>
        <taxon>Tracheophyta</taxon>
        <taxon>Spermatophyta</taxon>
        <taxon>Magnoliopsida</taxon>
        <taxon>eudicotyledons</taxon>
        <taxon>Gunneridae</taxon>
        <taxon>Pentapetalae</taxon>
        <taxon>asterids</taxon>
        <taxon>campanulids</taxon>
        <taxon>Asterales</taxon>
        <taxon>Asteraceae</taxon>
        <taxon>Cichorioideae</taxon>
        <taxon>Cichorieae</taxon>
        <taxon>Lactucinae</taxon>
        <taxon>Lactuca</taxon>
    </lineage>
</organism>
<name>A0AA35UVS5_LACSI</name>
<feature type="region of interest" description="Disordered" evidence="4">
    <location>
        <begin position="393"/>
        <end position="418"/>
    </location>
</feature>
<evidence type="ECO:0000256" key="4">
    <source>
        <dbReference type="SAM" id="MobiDB-lite"/>
    </source>
</evidence>
<dbReference type="EMBL" id="OX465086">
    <property type="protein sequence ID" value="CAI9265901.1"/>
    <property type="molecule type" value="Genomic_DNA"/>
</dbReference>
<dbReference type="InterPro" id="IPR043472">
    <property type="entry name" value="Macro_dom-like"/>
</dbReference>
<proteinExistence type="predicted"/>
<dbReference type="GO" id="GO:0031080">
    <property type="term" value="C:nuclear pore outer ring"/>
    <property type="evidence" value="ECO:0007669"/>
    <property type="project" value="TreeGrafter"/>
</dbReference>
<dbReference type="Proteomes" id="UP001177003">
    <property type="component" value="Chromosome 0"/>
</dbReference>
<sequence length="566" mass="61187">MPGQKIETGHTYIMHDVCMNYYGKRVASTSSDATIKIISVTTTISTATSHLLTTLTCHNGPVWQVAWAYPKFGSLLASHSDGILLQHILLGDSTTKGIEKFETDLKTMHPSLTGCRVLKSKLELSVIQYANGISSEAHTEEPKPKKQSAPTAKIGSNKKPVSKPVSSSDESEFESKSSDDSDSSNEEEAPKKPAVVAKNGAAAATKKAKCFPFNFGDGIVDFRWLFPSSLITSSPRITHRQAVEEDDEVCRCRMPPSLAVSNYLCPFFILRFDDRLIFLHLLGFPSGLGTKRASLIGLGKAPITSSSSISAYRSLGESVASSAKTSQANNVVVALASSQDLTLELKLTTASTIVTVLIQQHKLLLIRLEDAFRNSKDSHLKDFTSKNPYTTAQASVNKSSPEMPSSSNNSNHNVQQANGSTYTEHVCSGVILGKDLLNAPRNVLTPGSLSFSFSIVDRDIELKYSFSFFFFNNCNRVLAEEAEKIASTIDCDKLSDIGFGTTDCLGHVALVTELMKKTKPKLKSSVVAVFIASGDIFGILLPVSVSGSGGWKSVGLSFGNFLTFCF</sequence>
<dbReference type="InterPro" id="IPR037363">
    <property type="entry name" value="Sec13/Seh1_fam"/>
</dbReference>
<dbReference type="GO" id="GO:0006606">
    <property type="term" value="P:protein import into nucleus"/>
    <property type="evidence" value="ECO:0007669"/>
    <property type="project" value="TreeGrafter"/>
</dbReference>
<evidence type="ECO:0000256" key="2">
    <source>
        <dbReference type="ARBA" id="ARBA00022574"/>
    </source>
</evidence>
<evidence type="ECO:0000256" key="3">
    <source>
        <dbReference type="ARBA" id="ARBA00022737"/>
    </source>
</evidence>
<dbReference type="InterPro" id="IPR036322">
    <property type="entry name" value="WD40_repeat_dom_sf"/>
</dbReference>
<dbReference type="Gene3D" id="3.40.220.10">
    <property type="entry name" value="Leucine Aminopeptidase, subunit E, domain 1"/>
    <property type="match status" value="1"/>
</dbReference>
<dbReference type="PANTHER" id="PTHR11024:SF15">
    <property type="entry name" value="SEC13-LIKE PROTEIN-RELATED"/>
    <property type="match status" value="1"/>
</dbReference>
<keyword evidence="1" id="KW-0813">Transport</keyword>
<feature type="region of interest" description="Disordered" evidence="4">
    <location>
        <begin position="135"/>
        <end position="196"/>
    </location>
</feature>
<accession>A0AA35UVS5</accession>
<feature type="compositionally biased region" description="Low complexity" evidence="4">
    <location>
        <begin position="395"/>
        <end position="413"/>
    </location>
</feature>
<keyword evidence="3" id="KW-0677">Repeat</keyword>
<dbReference type="GO" id="GO:0005198">
    <property type="term" value="F:structural molecule activity"/>
    <property type="evidence" value="ECO:0007669"/>
    <property type="project" value="InterPro"/>
</dbReference>
<reference evidence="5" key="1">
    <citation type="submission" date="2023-04" db="EMBL/GenBank/DDBJ databases">
        <authorList>
            <person name="Vijverberg K."/>
            <person name="Xiong W."/>
            <person name="Schranz E."/>
        </authorList>
    </citation>
    <scope>NUCLEOTIDE SEQUENCE</scope>
</reference>
<gene>
    <name evidence="5" type="ORF">LSALG_LOCUS6483</name>
</gene>
<dbReference type="SUPFAM" id="SSF50978">
    <property type="entry name" value="WD40 repeat-like"/>
    <property type="match status" value="1"/>
</dbReference>